<evidence type="ECO:0000256" key="3">
    <source>
        <dbReference type="ARBA" id="ARBA00022840"/>
    </source>
</evidence>
<dbReference type="GO" id="GO:0005524">
    <property type="term" value="F:ATP binding"/>
    <property type="evidence" value="ECO:0007669"/>
    <property type="project" value="UniProtKB-KW"/>
</dbReference>
<keyword evidence="3" id="KW-0067">ATP-binding</keyword>
<comment type="similarity">
    <text evidence="1">Belongs to the AAA ATPase family.</text>
</comment>
<dbReference type="GO" id="GO:0051013">
    <property type="term" value="P:microtubule severing"/>
    <property type="evidence" value="ECO:0007669"/>
    <property type="project" value="TreeGrafter"/>
</dbReference>
<gene>
    <name evidence="6" type="ORF">OVA965_LOCUS43341</name>
    <name evidence="7" type="ORF">TMI583_LOCUS45554</name>
</gene>
<dbReference type="PANTHER" id="PTHR23074:SF19">
    <property type="entry name" value="KATANIN P60 ATPASE-CONTAINING SUBUNIT A1"/>
    <property type="match status" value="1"/>
</dbReference>
<evidence type="ECO:0000256" key="1">
    <source>
        <dbReference type="ARBA" id="ARBA00006914"/>
    </source>
</evidence>
<reference evidence="7" key="1">
    <citation type="submission" date="2021-02" db="EMBL/GenBank/DDBJ databases">
        <authorList>
            <person name="Nowell W R."/>
        </authorList>
    </citation>
    <scope>NUCLEOTIDE SEQUENCE</scope>
</reference>
<name>A0A8S2WHS8_9BILA</name>
<keyword evidence="2" id="KW-0547">Nucleotide-binding</keyword>
<organism evidence="7 8">
    <name type="scientific">Didymodactylos carnosus</name>
    <dbReference type="NCBI Taxonomy" id="1234261"/>
    <lineage>
        <taxon>Eukaryota</taxon>
        <taxon>Metazoa</taxon>
        <taxon>Spiralia</taxon>
        <taxon>Gnathifera</taxon>
        <taxon>Rotifera</taxon>
        <taxon>Eurotatoria</taxon>
        <taxon>Bdelloidea</taxon>
        <taxon>Philodinida</taxon>
        <taxon>Philodinidae</taxon>
        <taxon>Didymodactylos</taxon>
    </lineage>
</organism>
<dbReference type="Pfam" id="PF17862">
    <property type="entry name" value="AAA_lid_3"/>
    <property type="match status" value="1"/>
</dbReference>
<evidence type="ECO:0000313" key="8">
    <source>
        <dbReference type="Proteomes" id="UP000682733"/>
    </source>
</evidence>
<evidence type="ECO:0000313" key="7">
    <source>
        <dbReference type="EMBL" id="CAF4444788.1"/>
    </source>
</evidence>
<accession>A0A8S2WHS8</accession>
<dbReference type="EMBL" id="CAJNOK010056663">
    <property type="protein sequence ID" value="CAF1623697.1"/>
    <property type="molecule type" value="Genomic_DNA"/>
</dbReference>
<dbReference type="InterPro" id="IPR041569">
    <property type="entry name" value="AAA_lid_3"/>
</dbReference>
<dbReference type="PANTHER" id="PTHR23074">
    <property type="entry name" value="AAA DOMAIN-CONTAINING"/>
    <property type="match status" value="1"/>
</dbReference>
<evidence type="ECO:0000313" key="6">
    <source>
        <dbReference type="EMBL" id="CAF1623697.1"/>
    </source>
</evidence>
<dbReference type="InterPro" id="IPR015415">
    <property type="entry name" value="Spast_Vps4_C"/>
</dbReference>
<dbReference type="EMBL" id="CAJOBA010081692">
    <property type="protein sequence ID" value="CAF4444788.1"/>
    <property type="molecule type" value="Genomic_DNA"/>
</dbReference>
<feature type="domain" description="Spastin/Vps4 C-terminal" evidence="4">
    <location>
        <begin position="39"/>
        <end position="82"/>
    </location>
</feature>
<dbReference type="Gene3D" id="1.10.8.60">
    <property type="match status" value="1"/>
</dbReference>
<dbReference type="Proteomes" id="UP000682733">
    <property type="component" value="Unassembled WGS sequence"/>
</dbReference>
<protein>
    <submittedName>
        <fullName evidence="7">Uncharacterized protein</fullName>
    </submittedName>
</protein>
<feature type="domain" description="AAA ATPase AAA+ lid" evidence="5">
    <location>
        <begin position="1"/>
        <end position="36"/>
    </location>
</feature>
<feature type="non-terminal residue" evidence="7">
    <location>
        <position position="1"/>
    </location>
</feature>
<dbReference type="InterPro" id="IPR050304">
    <property type="entry name" value="MT-severing_AAA_ATPase"/>
</dbReference>
<dbReference type="Pfam" id="PF09336">
    <property type="entry name" value="Vps4_C"/>
    <property type="match status" value="1"/>
</dbReference>
<dbReference type="Proteomes" id="UP000677228">
    <property type="component" value="Unassembled WGS sequence"/>
</dbReference>
<evidence type="ECO:0000259" key="5">
    <source>
        <dbReference type="Pfam" id="PF17862"/>
    </source>
</evidence>
<evidence type="ECO:0000259" key="4">
    <source>
        <dbReference type="Pfam" id="PF09336"/>
    </source>
</evidence>
<sequence length="84" mass="9583">ERLEGYSGSDITSVCRDAAMMPMRRITEKLSMSQIQNIPQEVKEQFHSPSNMEDFTNAISKISSSVSKTVLIKYEEWMKEFGSS</sequence>
<dbReference type="GO" id="GO:0015630">
    <property type="term" value="C:microtubule cytoskeleton"/>
    <property type="evidence" value="ECO:0007669"/>
    <property type="project" value="TreeGrafter"/>
</dbReference>
<proteinExistence type="inferred from homology"/>
<evidence type="ECO:0000256" key="2">
    <source>
        <dbReference type="ARBA" id="ARBA00022741"/>
    </source>
</evidence>
<comment type="caution">
    <text evidence="7">The sequence shown here is derived from an EMBL/GenBank/DDBJ whole genome shotgun (WGS) entry which is preliminary data.</text>
</comment>
<dbReference type="GO" id="GO:0016887">
    <property type="term" value="F:ATP hydrolysis activity"/>
    <property type="evidence" value="ECO:0007669"/>
    <property type="project" value="TreeGrafter"/>
</dbReference>
<dbReference type="AlphaFoldDB" id="A0A8S2WHS8"/>